<dbReference type="GO" id="GO:0005737">
    <property type="term" value="C:cytoplasm"/>
    <property type="evidence" value="ECO:0007669"/>
    <property type="project" value="InterPro"/>
</dbReference>
<dbReference type="InterPro" id="IPR023695">
    <property type="entry name" value="Thiosulf_sulfurTrfase"/>
</dbReference>
<dbReference type="SUPFAM" id="SSF52821">
    <property type="entry name" value="Rhodanese/Cell cycle control phosphatase"/>
    <property type="match status" value="1"/>
</dbReference>
<gene>
    <name evidence="2" type="ORF">DFR34_12055</name>
</gene>
<accession>A0A318KMA4</accession>
<dbReference type="GO" id="GO:0004792">
    <property type="term" value="F:thiosulfate-cyanide sulfurtransferase activity"/>
    <property type="evidence" value="ECO:0007669"/>
    <property type="project" value="InterPro"/>
</dbReference>
<dbReference type="EMBL" id="QJKI01000020">
    <property type="protein sequence ID" value="PXX76995.1"/>
    <property type="molecule type" value="Genomic_DNA"/>
</dbReference>
<dbReference type="Pfam" id="PF00581">
    <property type="entry name" value="Rhodanese"/>
    <property type="match status" value="1"/>
</dbReference>
<keyword evidence="3" id="KW-1185">Reference proteome</keyword>
<comment type="caution">
    <text evidence="2">The sequence shown here is derived from an EMBL/GenBank/DDBJ whole genome shotgun (WGS) entry which is preliminary data.</text>
</comment>
<dbReference type="RefSeq" id="WP_110391600.1">
    <property type="nucleotide sequence ID" value="NZ_DAOPYX010000200.1"/>
</dbReference>
<protein>
    <submittedName>
        <fullName evidence="2">Thiosulfate sulfurtransferase</fullName>
    </submittedName>
</protein>
<dbReference type="PANTHER" id="PTHR43031:SF1">
    <property type="entry name" value="PYRIDINE NUCLEOTIDE-DISULPHIDE OXIDOREDUCTASE"/>
    <property type="match status" value="1"/>
</dbReference>
<keyword evidence="2" id="KW-0808">Transferase</keyword>
<evidence type="ECO:0000259" key="1">
    <source>
        <dbReference type="PROSITE" id="PS50206"/>
    </source>
</evidence>
<dbReference type="InterPro" id="IPR001763">
    <property type="entry name" value="Rhodanese-like_dom"/>
</dbReference>
<evidence type="ECO:0000313" key="2">
    <source>
        <dbReference type="EMBL" id="PXX76995.1"/>
    </source>
</evidence>
<feature type="domain" description="Rhodanese" evidence="1">
    <location>
        <begin position="16"/>
        <end position="100"/>
    </location>
</feature>
<name>A0A318KMA4_9NEIS</name>
<dbReference type="OrthoDB" id="9781034at2"/>
<proteinExistence type="predicted"/>
<evidence type="ECO:0000313" key="3">
    <source>
        <dbReference type="Proteomes" id="UP000247555"/>
    </source>
</evidence>
<dbReference type="PANTHER" id="PTHR43031">
    <property type="entry name" value="FAD-DEPENDENT OXIDOREDUCTASE"/>
    <property type="match status" value="1"/>
</dbReference>
<dbReference type="AlphaFoldDB" id="A0A318KMA4"/>
<dbReference type="PROSITE" id="PS50206">
    <property type="entry name" value="RHODANESE_3"/>
    <property type="match status" value="1"/>
</dbReference>
<reference evidence="2 3" key="1">
    <citation type="submission" date="2018-05" db="EMBL/GenBank/DDBJ databases">
        <title>Genomic Encyclopedia of Type Strains, Phase IV (KMG-IV): sequencing the most valuable type-strain genomes for metagenomic binning, comparative biology and taxonomic classification.</title>
        <authorList>
            <person name="Goeker M."/>
        </authorList>
    </citation>
    <scope>NUCLEOTIDE SEQUENCE [LARGE SCALE GENOMIC DNA]</scope>
    <source>
        <strain evidence="2 3">DSM 29661</strain>
    </source>
</reference>
<dbReference type="Gene3D" id="3.40.250.10">
    <property type="entry name" value="Rhodanese-like domain"/>
    <property type="match status" value="1"/>
</dbReference>
<dbReference type="InterPro" id="IPR050229">
    <property type="entry name" value="GlpE_sulfurtransferase"/>
</dbReference>
<dbReference type="Proteomes" id="UP000247555">
    <property type="component" value="Unassembled WGS sequence"/>
</dbReference>
<sequence length="103" mass="11215">MSWLRISASEALTLLAQDDATVFDVRDSAAYQAGHLAKAANLAMERIPAWSKRLNKDAPVLVYCYHGNSSQEYAQMLADFRFNRVYSVDGGFAALLDAGAALA</sequence>
<dbReference type="InterPro" id="IPR036873">
    <property type="entry name" value="Rhodanese-like_dom_sf"/>
</dbReference>
<dbReference type="SMART" id="SM00450">
    <property type="entry name" value="RHOD"/>
    <property type="match status" value="1"/>
</dbReference>
<dbReference type="CDD" id="cd01444">
    <property type="entry name" value="GlpE_ST"/>
    <property type="match status" value="1"/>
</dbReference>
<organism evidence="2 3">
    <name type="scientific">Rivihabitans pingtungensis</name>
    <dbReference type="NCBI Taxonomy" id="1054498"/>
    <lineage>
        <taxon>Bacteria</taxon>
        <taxon>Pseudomonadati</taxon>
        <taxon>Pseudomonadota</taxon>
        <taxon>Betaproteobacteria</taxon>
        <taxon>Neisseriales</taxon>
        <taxon>Aquaspirillaceae</taxon>
        <taxon>Rivihabitans</taxon>
    </lineage>
</organism>